<proteinExistence type="predicted"/>
<comment type="caution">
    <text evidence="3">The sequence shown here is derived from an EMBL/GenBank/DDBJ whole genome shotgun (WGS) entry which is preliminary data.</text>
</comment>
<gene>
    <name evidence="3" type="ORF">CHH67_16445</name>
    <name evidence="2" type="ORF">GNP94_15910</name>
</gene>
<name>A0A268EPJ1_9BACL</name>
<dbReference type="EMBL" id="WOAA01000014">
    <property type="protein sequence ID" value="MUG67473.1"/>
    <property type="molecule type" value="Genomic_DNA"/>
</dbReference>
<dbReference type="Proteomes" id="UP000215596">
    <property type="component" value="Unassembled WGS sequence"/>
</dbReference>
<organism evidence="3 4">
    <name type="scientific">Paenibacillus campinasensis</name>
    <dbReference type="NCBI Taxonomy" id="66347"/>
    <lineage>
        <taxon>Bacteria</taxon>
        <taxon>Bacillati</taxon>
        <taxon>Bacillota</taxon>
        <taxon>Bacilli</taxon>
        <taxon>Bacillales</taxon>
        <taxon>Paenibacillaceae</taxon>
        <taxon>Paenibacillus</taxon>
    </lineage>
</organism>
<reference evidence="2 5" key="2">
    <citation type="submission" date="2019-11" db="EMBL/GenBank/DDBJ databases">
        <title>Draft genome sequences of five Paenibacillus species of dairy origin.</title>
        <authorList>
            <person name="Olajide A.M."/>
            <person name="Chen S."/>
            <person name="Lapointe G."/>
        </authorList>
    </citation>
    <scope>NUCLEOTIDE SEQUENCE [LARGE SCALE GENOMIC DNA]</scope>
    <source>
        <strain evidence="2 5">3CS1</strain>
    </source>
</reference>
<evidence type="ECO:0000313" key="3">
    <source>
        <dbReference type="EMBL" id="PAD75043.1"/>
    </source>
</evidence>
<keyword evidence="1" id="KW-0472">Membrane</keyword>
<keyword evidence="1" id="KW-0812">Transmembrane</keyword>
<keyword evidence="5" id="KW-1185">Reference proteome</keyword>
<dbReference type="OrthoDB" id="2625497at2"/>
<protein>
    <submittedName>
        <fullName evidence="3">Uncharacterized protein</fullName>
    </submittedName>
</protein>
<evidence type="ECO:0000313" key="4">
    <source>
        <dbReference type="Proteomes" id="UP000215596"/>
    </source>
</evidence>
<dbReference type="AlphaFoldDB" id="A0A268EPJ1"/>
<evidence type="ECO:0000313" key="2">
    <source>
        <dbReference type="EMBL" id="MUG67473.1"/>
    </source>
</evidence>
<dbReference type="Proteomes" id="UP000435177">
    <property type="component" value="Unassembled WGS sequence"/>
</dbReference>
<accession>A0A268EPJ1</accession>
<evidence type="ECO:0000256" key="1">
    <source>
        <dbReference type="SAM" id="Phobius"/>
    </source>
</evidence>
<keyword evidence="1" id="KW-1133">Transmembrane helix</keyword>
<feature type="transmembrane region" description="Helical" evidence="1">
    <location>
        <begin position="14"/>
        <end position="34"/>
    </location>
</feature>
<dbReference type="EMBL" id="NPBY01000048">
    <property type="protein sequence ID" value="PAD75043.1"/>
    <property type="molecule type" value="Genomic_DNA"/>
</dbReference>
<reference evidence="3 4" key="1">
    <citation type="submission" date="2017-07" db="EMBL/GenBank/DDBJ databases">
        <title>Isolation and whole genome analysis of endospore-forming bacteria from heroin.</title>
        <authorList>
            <person name="Kalinowski J."/>
            <person name="Ahrens B."/>
            <person name="Al-Dilaimi A."/>
            <person name="Winkler A."/>
            <person name="Wibberg D."/>
            <person name="Schleenbecker U."/>
            <person name="Ruckert C."/>
            <person name="Wolfel R."/>
            <person name="Grass G."/>
        </authorList>
    </citation>
    <scope>NUCLEOTIDE SEQUENCE [LARGE SCALE GENOMIC DNA]</scope>
    <source>
        <strain evidence="3 4">7537-G1</strain>
    </source>
</reference>
<sequence length="156" mass="17421">MKYAIQYSTRIKDVLLVSLLVSIAMFQVAAWTAFAYPVLFYIQMGINVIIAAGLVIESYARLIKREIEIDPNADTIVVNGTSVSAEQVQEIRISGCGKATFELSLRGKQVTPMHCRFKFKDKDSEGVGELSRWAEMHRIPLKKIGPQTRTAPSTMP</sequence>
<feature type="transmembrane region" description="Helical" evidence="1">
    <location>
        <begin position="40"/>
        <end position="60"/>
    </location>
</feature>
<evidence type="ECO:0000313" key="5">
    <source>
        <dbReference type="Proteomes" id="UP000435177"/>
    </source>
</evidence>